<name>A0A8S0W835_CYCAE</name>
<keyword evidence="3" id="KW-1185">Reference proteome</keyword>
<comment type="caution">
    <text evidence="2">The sequence shown here is derived from an EMBL/GenBank/DDBJ whole genome shotgun (WGS) entry which is preliminary data.</text>
</comment>
<feature type="region of interest" description="Disordered" evidence="1">
    <location>
        <begin position="166"/>
        <end position="271"/>
    </location>
</feature>
<evidence type="ECO:0000256" key="1">
    <source>
        <dbReference type="SAM" id="MobiDB-lite"/>
    </source>
</evidence>
<dbReference type="AlphaFoldDB" id="A0A8S0W835"/>
<gene>
    <name evidence="2" type="ORF">AAE3_LOCUS3283</name>
</gene>
<protein>
    <submittedName>
        <fullName evidence="2">Uncharacterized protein</fullName>
    </submittedName>
</protein>
<organism evidence="2 3">
    <name type="scientific">Cyclocybe aegerita</name>
    <name type="common">Black poplar mushroom</name>
    <name type="synonym">Agrocybe aegerita</name>
    <dbReference type="NCBI Taxonomy" id="1973307"/>
    <lineage>
        <taxon>Eukaryota</taxon>
        <taxon>Fungi</taxon>
        <taxon>Dikarya</taxon>
        <taxon>Basidiomycota</taxon>
        <taxon>Agaricomycotina</taxon>
        <taxon>Agaricomycetes</taxon>
        <taxon>Agaricomycetidae</taxon>
        <taxon>Agaricales</taxon>
        <taxon>Agaricineae</taxon>
        <taxon>Bolbitiaceae</taxon>
        <taxon>Cyclocybe</taxon>
    </lineage>
</organism>
<feature type="compositionally biased region" description="Low complexity" evidence="1">
    <location>
        <begin position="210"/>
        <end position="224"/>
    </location>
</feature>
<reference evidence="2 3" key="1">
    <citation type="submission" date="2020-01" db="EMBL/GenBank/DDBJ databases">
        <authorList>
            <person name="Gupta K D."/>
        </authorList>
    </citation>
    <scope>NUCLEOTIDE SEQUENCE [LARGE SCALE GENOMIC DNA]</scope>
</reference>
<evidence type="ECO:0000313" key="2">
    <source>
        <dbReference type="EMBL" id="CAA7260876.1"/>
    </source>
</evidence>
<evidence type="ECO:0000313" key="3">
    <source>
        <dbReference type="Proteomes" id="UP000467700"/>
    </source>
</evidence>
<dbReference type="Proteomes" id="UP000467700">
    <property type="component" value="Unassembled WGS sequence"/>
</dbReference>
<feature type="compositionally biased region" description="Polar residues" evidence="1">
    <location>
        <begin position="198"/>
        <end position="207"/>
    </location>
</feature>
<sequence length="271" mass="30826">MPNNNDATNEIERTERDETSGNKLRIYLRPSAKRNKVMRFQLFWKPIEHQVHHYLCTTTVSPPPQHDQGKRYCFMRRNSNTVYSTGTSKKNAYMVALPSCGSYVATATLKFKQLKDNITPEVVSKLETLNKDYLASLPDLGGDTVLVEEEPSKIFQFTFHSYEPKARAPTRTAKRKRDEFEDSDSDVNSRLSPEISILATNYKQSRVSDSHSQPRPSGSSSQGSIHVKRRLTSPSIMSAPARLKKNTRKLEGIMEETGIRERTQEKGQGNK</sequence>
<feature type="compositionally biased region" description="Basic and acidic residues" evidence="1">
    <location>
        <begin position="248"/>
        <end position="265"/>
    </location>
</feature>
<accession>A0A8S0W835</accession>
<dbReference type="EMBL" id="CACVBS010000031">
    <property type="protein sequence ID" value="CAA7260876.1"/>
    <property type="molecule type" value="Genomic_DNA"/>
</dbReference>
<proteinExistence type="predicted"/>
<dbReference type="OrthoDB" id="10533401at2759"/>